<comment type="caution">
    <text evidence="2">The sequence shown here is derived from an EMBL/GenBank/DDBJ whole genome shotgun (WGS) entry which is preliminary data.</text>
</comment>
<feature type="compositionally biased region" description="Polar residues" evidence="1">
    <location>
        <begin position="264"/>
        <end position="276"/>
    </location>
</feature>
<name>A0A9P5VGK8_9FUNG</name>
<dbReference type="EMBL" id="JAAAUY010001682">
    <property type="protein sequence ID" value="KAF9320621.1"/>
    <property type="molecule type" value="Genomic_DNA"/>
</dbReference>
<dbReference type="Proteomes" id="UP000696485">
    <property type="component" value="Unassembled WGS sequence"/>
</dbReference>
<feature type="compositionally biased region" description="Low complexity" evidence="1">
    <location>
        <begin position="711"/>
        <end position="720"/>
    </location>
</feature>
<feature type="region of interest" description="Disordered" evidence="1">
    <location>
        <begin position="131"/>
        <end position="207"/>
    </location>
</feature>
<keyword evidence="3" id="KW-1185">Reference proteome</keyword>
<evidence type="ECO:0000256" key="1">
    <source>
        <dbReference type="SAM" id="MobiDB-lite"/>
    </source>
</evidence>
<feature type="compositionally biased region" description="Basic and acidic residues" evidence="1">
    <location>
        <begin position="244"/>
        <end position="263"/>
    </location>
</feature>
<dbReference type="InterPro" id="IPR036047">
    <property type="entry name" value="F-box-like_dom_sf"/>
</dbReference>
<proteinExistence type="predicted"/>
<organism evidence="2 3">
    <name type="scientific">Podila minutissima</name>
    <dbReference type="NCBI Taxonomy" id="64525"/>
    <lineage>
        <taxon>Eukaryota</taxon>
        <taxon>Fungi</taxon>
        <taxon>Fungi incertae sedis</taxon>
        <taxon>Mucoromycota</taxon>
        <taxon>Mortierellomycotina</taxon>
        <taxon>Mortierellomycetes</taxon>
        <taxon>Mortierellales</taxon>
        <taxon>Mortierellaceae</taxon>
        <taxon>Podila</taxon>
    </lineage>
</organism>
<sequence length="794" mass="87567">MTLVHTDQHHQWPPHPLLIPELRDPITETLTFRDFVACARVSRLWYHVFTPYVWHTLSGSKRFPDDFSRQGRHVRALAEVHTAQADILLDRMRENCLYLESVQLTWHGFYEDQFEMFFLGIKPEIRCSGGRPAPVVRPKPANLRQPKAGSGTEAGTTTTTTSLKEALALPNSRSEGSSSNLEIGTTSSPSPPEQIQQQRTRRAPMEKDLVRTKLSPEAFSIVARAAGRAIPKTEPKRVPIGRPRTKDEDDDSHLNDSKHRSEDTSVVQGSSPTNNVRLPDLPGTIPDTPNAFLSNTLHTLVLQVHHETILAILLWLTRAGLQGRLQGLRQFEISAHESMSIMTSKGKRYVPVSTSISSANQIHAGVLHDFWAVFPGLEICAVQAQITDDQTEIPSRSVSLLTQGSGPTTIASGANSYRAMATHEAYQIKRGHIARCGRHPGYLSEVVSTLAVIHRLTTKDPSLGISGVTQLQLKDCISTSSFSTLLSRVPHLTHLTVQRLESPGQLEALPSLCPKLSHFSFMGPPPERGATIVIGFQWGKFFKAMASTLESLVLKNVLVDDQGLRVLSLACSRTLRILSFTPGNVTGCSWKGAKAVLENCRVLESCTLNCYGPVDGLFLPDAELSALLLEEEGVPQQEEVGGNNTWACRDTLHTLCLYGLILYNAESNHKLFERLSSLRRIRALTITGRGLSLEALLGPQSLGGDAVLPGSSTSSSSSSSPEELEVPSPAQSLHPYLESIDLPRLTKRLTPEDLLALLRALPRLRWMDVGGGYEVDTLIWLETERRDLLTTFLR</sequence>
<reference evidence="2" key="1">
    <citation type="journal article" date="2020" name="Fungal Divers.">
        <title>Resolving the Mortierellaceae phylogeny through synthesis of multi-gene phylogenetics and phylogenomics.</title>
        <authorList>
            <person name="Vandepol N."/>
            <person name="Liber J."/>
            <person name="Desiro A."/>
            <person name="Na H."/>
            <person name="Kennedy M."/>
            <person name="Barry K."/>
            <person name="Grigoriev I.V."/>
            <person name="Miller A.N."/>
            <person name="O'Donnell K."/>
            <person name="Stajich J.E."/>
            <person name="Bonito G."/>
        </authorList>
    </citation>
    <scope>NUCLEOTIDE SEQUENCE</scope>
    <source>
        <strain evidence="2">NVP1</strain>
    </source>
</reference>
<evidence type="ECO:0008006" key="4">
    <source>
        <dbReference type="Google" id="ProtNLM"/>
    </source>
</evidence>
<dbReference type="Gene3D" id="3.80.10.10">
    <property type="entry name" value="Ribonuclease Inhibitor"/>
    <property type="match status" value="1"/>
</dbReference>
<feature type="compositionally biased region" description="Low complexity" evidence="1">
    <location>
        <begin position="147"/>
        <end position="169"/>
    </location>
</feature>
<accession>A0A9P5VGK8</accession>
<feature type="compositionally biased region" description="Polar residues" evidence="1">
    <location>
        <begin position="171"/>
        <end position="186"/>
    </location>
</feature>
<feature type="region of interest" description="Disordered" evidence="1">
    <location>
        <begin position="707"/>
        <end position="730"/>
    </location>
</feature>
<dbReference type="InterPro" id="IPR032675">
    <property type="entry name" value="LRR_dom_sf"/>
</dbReference>
<evidence type="ECO:0000313" key="2">
    <source>
        <dbReference type="EMBL" id="KAF9320621.1"/>
    </source>
</evidence>
<protein>
    <recommendedName>
        <fullName evidence="4">F-box domain-containing protein</fullName>
    </recommendedName>
</protein>
<feature type="region of interest" description="Disordered" evidence="1">
    <location>
        <begin position="230"/>
        <end position="281"/>
    </location>
</feature>
<gene>
    <name evidence="2" type="ORF">BG006_002751</name>
</gene>
<dbReference type="SUPFAM" id="SSF52047">
    <property type="entry name" value="RNI-like"/>
    <property type="match status" value="1"/>
</dbReference>
<evidence type="ECO:0000313" key="3">
    <source>
        <dbReference type="Proteomes" id="UP000696485"/>
    </source>
</evidence>
<dbReference type="AlphaFoldDB" id="A0A9P5VGK8"/>
<dbReference type="SUPFAM" id="SSF81383">
    <property type="entry name" value="F-box domain"/>
    <property type="match status" value="1"/>
</dbReference>